<proteinExistence type="inferred from homology"/>
<keyword evidence="10" id="KW-0411">Iron-sulfur</keyword>
<dbReference type="InterPro" id="IPR046347">
    <property type="entry name" value="bZIP_sf"/>
</dbReference>
<evidence type="ECO:0000256" key="5">
    <source>
        <dbReference type="ARBA" id="ARBA00021915"/>
    </source>
</evidence>
<feature type="compositionally biased region" description="Low complexity" evidence="15">
    <location>
        <begin position="796"/>
        <end position="807"/>
    </location>
</feature>
<dbReference type="PANTHER" id="PTHR10762">
    <property type="entry name" value="DIPHTHAMIDE BIOSYNTHESIS PROTEIN"/>
    <property type="match status" value="1"/>
</dbReference>
<dbReference type="GO" id="GO:0046872">
    <property type="term" value="F:metal ion binding"/>
    <property type="evidence" value="ECO:0007669"/>
    <property type="project" value="UniProtKB-KW"/>
</dbReference>
<dbReference type="InterPro" id="IPR004827">
    <property type="entry name" value="bZIP"/>
</dbReference>
<feature type="region of interest" description="Disordered" evidence="15">
    <location>
        <begin position="776"/>
        <end position="807"/>
    </location>
</feature>
<gene>
    <name evidence="17" type="ORF">TSG867_LOCUS8795</name>
</gene>
<dbReference type="Gene3D" id="3.40.50.11850">
    <property type="entry name" value="Diphthamide synthesis DPH1/DPH2 domain 2"/>
    <property type="match status" value="1"/>
</dbReference>
<dbReference type="GO" id="GO:0017183">
    <property type="term" value="P:protein histidyl modification to diphthamide"/>
    <property type="evidence" value="ECO:0007669"/>
    <property type="project" value="UniProtKB-UniPathway"/>
</dbReference>
<evidence type="ECO:0000256" key="3">
    <source>
        <dbReference type="ARBA" id="ARBA00010173"/>
    </source>
</evidence>
<evidence type="ECO:0000256" key="4">
    <source>
        <dbReference type="ARBA" id="ARBA00012221"/>
    </source>
</evidence>
<evidence type="ECO:0000256" key="12">
    <source>
        <dbReference type="ARBA" id="ARBA00032574"/>
    </source>
</evidence>
<protein>
    <recommendedName>
        <fullName evidence="5">2-(3-amino-3-carboxypropyl)histidine synthase subunit 1</fullName>
        <ecNumber evidence="4">2.5.1.108</ecNumber>
    </recommendedName>
    <alternativeName>
        <fullName evidence="12">Diphthamide biosynthesis protein 1</fullName>
    </alternativeName>
    <alternativeName>
        <fullName evidence="13">Diphtheria toxin resistance protein 1</fullName>
    </alternativeName>
    <alternativeName>
        <fullName evidence="11">S-adenosyl-L-methionine:L-histidine 3-amino-3-carboxypropyltransferase 1</fullName>
    </alternativeName>
</protein>
<evidence type="ECO:0000256" key="2">
    <source>
        <dbReference type="ARBA" id="ARBA00005156"/>
    </source>
</evidence>
<organism evidence="17 18">
    <name type="scientific">Rotaria socialis</name>
    <dbReference type="NCBI Taxonomy" id="392032"/>
    <lineage>
        <taxon>Eukaryota</taxon>
        <taxon>Metazoa</taxon>
        <taxon>Spiralia</taxon>
        <taxon>Gnathifera</taxon>
        <taxon>Rotifera</taxon>
        <taxon>Eurotatoria</taxon>
        <taxon>Bdelloidea</taxon>
        <taxon>Philodinida</taxon>
        <taxon>Philodinidae</taxon>
        <taxon>Rotaria</taxon>
    </lineage>
</organism>
<dbReference type="Gene3D" id="1.20.5.170">
    <property type="match status" value="1"/>
</dbReference>
<dbReference type="InterPro" id="IPR042263">
    <property type="entry name" value="DPH1/DPH2_1"/>
</dbReference>
<dbReference type="InterPro" id="IPR016435">
    <property type="entry name" value="DPH1/DPH2"/>
</dbReference>
<dbReference type="SMART" id="SM00338">
    <property type="entry name" value="BRLZ"/>
    <property type="match status" value="1"/>
</dbReference>
<dbReference type="SFLD" id="SFLDS00032">
    <property type="entry name" value="Radical_SAM_3-amino-3-carboxyp"/>
    <property type="match status" value="1"/>
</dbReference>
<comment type="catalytic activity">
    <reaction evidence="14">
        <text>L-histidyl-[translation elongation factor 2] + S-adenosyl-L-methionine = 2-[(3S)-amino-3-carboxypropyl]-L-histidyl-[translation elongation factor 2] + S-methyl-5'-thioadenosine + H(+)</text>
        <dbReference type="Rhea" id="RHEA:36783"/>
        <dbReference type="Rhea" id="RHEA-COMP:9748"/>
        <dbReference type="Rhea" id="RHEA-COMP:9749"/>
        <dbReference type="ChEBI" id="CHEBI:15378"/>
        <dbReference type="ChEBI" id="CHEBI:17509"/>
        <dbReference type="ChEBI" id="CHEBI:29979"/>
        <dbReference type="ChEBI" id="CHEBI:59789"/>
        <dbReference type="ChEBI" id="CHEBI:73995"/>
        <dbReference type="EC" id="2.5.1.108"/>
    </reaction>
</comment>
<evidence type="ECO:0000256" key="9">
    <source>
        <dbReference type="ARBA" id="ARBA00023004"/>
    </source>
</evidence>
<keyword evidence="7" id="KW-0949">S-adenosyl-L-methionine</keyword>
<dbReference type="NCBIfam" id="TIGR00322">
    <property type="entry name" value="diphth2_R"/>
    <property type="match status" value="1"/>
</dbReference>
<comment type="pathway">
    <text evidence="2">Protein modification; peptidyl-diphthamide biosynthesis.</text>
</comment>
<dbReference type="EC" id="2.5.1.108" evidence="4"/>
<dbReference type="GO" id="GO:0003700">
    <property type="term" value="F:DNA-binding transcription factor activity"/>
    <property type="evidence" value="ECO:0007669"/>
    <property type="project" value="InterPro"/>
</dbReference>
<dbReference type="FunFam" id="3.40.50.11850:FF:000001">
    <property type="entry name" value="2-(3-amino-3-carboxypropyl)histidine synthase subunit 1"/>
    <property type="match status" value="1"/>
</dbReference>
<evidence type="ECO:0000313" key="18">
    <source>
        <dbReference type="Proteomes" id="UP000663862"/>
    </source>
</evidence>
<dbReference type="PANTHER" id="PTHR10762:SF1">
    <property type="entry name" value="2-(3-AMINO-3-CARBOXYPROPYL)HISTIDINE SYNTHASE SUBUNIT 1"/>
    <property type="match status" value="1"/>
</dbReference>
<feature type="domain" description="BZIP" evidence="16">
    <location>
        <begin position="603"/>
        <end position="666"/>
    </location>
</feature>
<reference evidence="17" key="1">
    <citation type="submission" date="2021-02" db="EMBL/GenBank/DDBJ databases">
        <authorList>
            <person name="Nowell W R."/>
        </authorList>
    </citation>
    <scope>NUCLEOTIDE SEQUENCE</scope>
</reference>
<dbReference type="UniPathway" id="UPA00559"/>
<feature type="compositionally biased region" description="Polar residues" evidence="15">
    <location>
        <begin position="528"/>
        <end position="546"/>
    </location>
</feature>
<evidence type="ECO:0000313" key="17">
    <source>
        <dbReference type="EMBL" id="CAF4339831.1"/>
    </source>
</evidence>
<name>A0A820KFK3_9BILA</name>
<dbReference type="Pfam" id="PF01866">
    <property type="entry name" value="Diphthamide_syn"/>
    <property type="match status" value="1"/>
</dbReference>
<evidence type="ECO:0000256" key="10">
    <source>
        <dbReference type="ARBA" id="ARBA00023014"/>
    </source>
</evidence>
<dbReference type="EMBL" id="CAJOBQ010000370">
    <property type="protein sequence ID" value="CAF4339831.1"/>
    <property type="molecule type" value="Genomic_DNA"/>
</dbReference>
<dbReference type="PRINTS" id="PR00042">
    <property type="entry name" value="LEUZIPPRFOS"/>
</dbReference>
<dbReference type="GO" id="GO:0051536">
    <property type="term" value="F:iron-sulfur cluster binding"/>
    <property type="evidence" value="ECO:0007669"/>
    <property type="project" value="UniProtKB-KW"/>
</dbReference>
<dbReference type="SFLD" id="SFLDG01121">
    <property type="entry name" value="Diphthamide_biosynthesis"/>
    <property type="match status" value="1"/>
</dbReference>
<dbReference type="GO" id="GO:0003677">
    <property type="term" value="F:DNA binding"/>
    <property type="evidence" value="ECO:0007669"/>
    <property type="project" value="InterPro"/>
</dbReference>
<keyword evidence="9" id="KW-0408">Iron</keyword>
<comment type="cofactor">
    <cofactor evidence="1">
        <name>[4Fe-4S] cluster</name>
        <dbReference type="ChEBI" id="CHEBI:49883"/>
    </cofactor>
</comment>
<feature type="region of interest" description="Disordered" evidence="15">
    <location>
        <begin position="506"/>
        <end position="623"/>
    </location>
</feature>
<dbReference type="InterPro" id="IPR000837">
    <property type="entry name" value="AP-1"/>
</dbReference>
<dbReference type="GO" id="GO:0090560">
    <property type="term" value="F:2-(3-amino-3-carboxypropyl)histidine synthase activity"/>
    <property type="evidence" value="ECO:0007669"/>
    <property type="project" value="UniProtKB-EC"/>
</dbReference>
<dbReference type="PROSITE" id="PS00036">
    <property type="entry name" value="BZIP_BASIC"/>
    <property type="match status" value="1"/>
</dbReference>
<comment type="caution">
    <text evidence="17">The sequence shown here is derived from an EMBL/GenBank/DDBJ whole genome shotgun (WGS) entry which is preliminary data.</text>
</comment>
<dbReference type="Proteomes" id="UP000663862">
    <property type="component" value="Unassembled WGS sequence"/>
</dbReference>
<evidence type="ECO:0000256" key="8">
    <source>
        <dbReference type="ARBA" id="ARBA00022723"/>
    </source>
</evidence>
<sequence>MSKVRPLNANQIPNELLNDKELNLLIKQLPENYNFEIHKTIWRIKTIKAKRVAMQMPEGLFVFACTIADVLKAYTNVDVVIMGDVAYGACCIDDYGARALKCDLLIHYGHSCLVPIDETPGISILYIFVDIQVNVQHIIDTLKHHFTSDSKLALVSTIQFVRTLQIIKEQLKDHVADVIMPQAKPLSPGEILGCTSPVLPESYSILYIGDGRFHIESIMIHNPDAPAYKYDPYSKEFTREYYDTKAMHTIRQNEINEAAKGQVWGLVLGSLGRQGSPKVLETIKQRLKANGKKFIQVIMPELMPDKLKLFKHVDVWIQTSCPRLSIDWGAGFQTPILTPYEAMVALRQIEWQNRYPMDFYSQNSLGPWTPNNLENRPMKQTRRKIDVAYENKNCSTTCENCSTSIQTFSPTLFAMANQQQPTAEKSVQTQDSSESTKAVFLTNNPENTATEVANTLVSMATGQQRGTTTVKQLNIINTSTQSSSLPILSLADYTTSHGVPTAAALANQAKLRPRKQDNISETNDDDASMSTDDYNQTSNDSNSTIKASRGKTNKSTSTSKSKKEQPDESIQYGPILVKPRKHVAPTLANGRKSKDVVLPPDEDYKRKQRRDRNKQAAAKCRKKRNELREQLEKTEQILIEQEGNLQRSVQTLSDRKNQLETLLHRHTCLKKSHLPMTNTTSNTLNISKADFKTIPTTTLLDSNNTKRVTINLTNAQDLFGNASLTRTTNDASSSGPMITIHILPEVAQAILGSTSIDRNKLADLLQQANSTNSFITTNNNNNNNNNNHHHHITLDSISSSNSTNRTS</sequence>
<keyword evidence="8" id="KW-0479">Metal-binding</keyword>
<dbReference type="Gene3D" id="3.40.50.11840">
    <property type="entry name" value="Diphthamide synthesis DPH1/DPH2 domain 1"/>
    <property type="match status" value="1"/>
</dbReference>
<evidence type="ECO:0000256" key="13">
    <source>
        <dbReference type="ARBA" id="ARBA00032789"/>
    </source>
</evidence>
<evidence type="ECO:0000256" key="6">
    <source>
        <dbReference type="ARBA" id="ARBA00022679"/>
    </source>
</evidence>
<dbReference type="PROSITE" id="PS50217">
    <property type="entry name" value="BZIP"/>
    <property type="match status" value="1"/>
</dbReference>
<dbReference type="InterPro" id="IPR042264">
    <property type="entry name" value="DPH1/DPH2_2"/>
</dbReference>
<comment type="similarity">
    <text evidence="3">Belongs to the DPH1/DPH2 family. DPH1 subfamily.</text>
</comment>
<dbReference type="GO" id="GO:0006357">
    <property type="term" value="P:regulation of transcription by RNA polymerase II"/>
    <property type="evidence" value="ECO:0007669"/>
    <property type="project" value="InterPro"/>
</dbReference>
<keyword evidence="6" id="KW-0808">Transferase</keyword>
<accession>A0A820KFK3</accession>
<evidence type="ECO:0000256" key="1">
    <source>
        <dbReference type="ARBA" id="ARBA00001966"/>
    </source>
</evidence>
<evidence type="ECO:0000259" key="16">
    <source>
        <dbReference type="PROSITE" id="PS50217"/>
    </source>
</evidence>
<evidence type="ECO:0000256" key="15">
    <source>
        <dbReference type="SAM" id="MobiDB-lite"/>
    </source>
</evidence>
<evidence type="ECO:0000256" key="7">
    <source>
        <dbReference type="ARBA" id="ARBA00022691"/>
    </source>
</evidence>
<dbReference type="Gene3D" id="3.40.50.11860">
    <property type="entry name" value="Diphthamide synthesis DPH1/DPH2 domain 3"/>
    <property type="match status" value="1"/>
</dbReference>
<dbReference type="AlphaFoldDB" id="A0A820KFK3"/>
<evidence type="ECO:0000256" key="14">
    <source>
        <dbReference type="ARBA" id="ARBA00048403"/>
    </source>
</evidence>
<evidence type="ECO:0000256" key="11">
    <source>
        <dbReference type="ARBA" id="ARBA00031690"/>
    </source>
</evidence>
<dbReference type="FunFam" id="3.40.50.11860:FF:000002">
    <property type="entry name" value="2-(3-amino-3-carboxypropyl)histidine synthase subunit 1"/>
    <property type="match status" value="1"/>
</dbReference>
<dbReference type="FunFam" id="3.40.50.11840:FF:000001">
    <property type="entry name" value="2-(3-amino-3-carboxypropyl)histidine synthase subunit 1"/>
    <property type="match status" value="1"/>
</dbReference>
<dbReference type="SUPFAM" id="SSF57959">
    <property type="entry name" value="Leucine zipper domain"/>
    <property type="match status" value="1"/>
</dbReference>
<dbReference type="InterPro" id="IPR042265">
    <property type="entry name" value="DPH1/DPH2_3"/>
</dbReference>